<dbReference type="EMBL" id="JAUDZG010000002">
    <property type="protein sequence ID" value="KAK3308771.1"/>
    <property type="molecule type" value="Genomic_DNA"/>
</dbReference>
<dbReference type="RefSeq" id="XP_062724551.1">
    <property type="nucleotide sequence ID" value="XM_062861586.1"/>
</dbReference>
<comment type="caution">
    <text evidence="7">The sequence shown here is derived from an EMBL/GenBank/DDBJ whole genome shotgun (WGS) entry which is preliminary data.</text>
</comment>
<feature type="region of interest" description="Disordered" evidence="5">
    <location>
        <begin position="503"/>
        <end position="552"/>
    </location>
</feature>
<dbReference type="PANTHER" id="PTHR15272">
    <property type="entry name" value="CHROMATIN ASSEMBLY FACTOR 1 SUBUNIT A CAF-1 SUBUNIT A"/>
    <property type="match status" value="1"/>
</dbReference>
<feature type="region of interest" description="Disordered" evidence="5">
    <location>
        <begin position="36"/>
        <end position="239"/>
    </location>
</feature>
<organism evidence="7 8">
    <name type="scientific">Chaetomium strumarium</name>
    <dbReference type="NCBI Taxonomy" id="1170767"/>
    <lineage>
        <taxon>Eukaryota</taxon>
        <taxon>Fungi</taxon>
        <taxon>Dikarya</taxon>
        <taxon>Ascomycota</taxon>
        <taxon>Pezizomycotina</taxon>
        <taxon>Sordariomycetes</taxon>
        <taxon>Sordariomycetidae</taxon>
        <taxon>Sordariales</taxon>
        <taxon>Chaetomiaceae</taxon>
        <taxon>Chaetomium</taxon>
    </lineage>
</organism>
<keyword evidence="3" id="KW-0234">DNA repair</keyword>
<evidence type="ECO:0000256" key="5">
    <source>
        <dbReference type="SAM" id="MobiDB-lite"/>
    </source>
</evidence>
<evidence type="ECO:0000313" key="8">
    <source>
        <dbReference type="Proteomes" id="UP001273166"/>
    </source>
</evidence>
<dbReference type="GO" id="GO:0005634">
    <property type="term" value="C:nucleus"/>
    <property type="evidence" value="ECO:0007669"/>
    <property type="project" value="UniProtKB-SubCell"/>
</dbReference>
<feature type="domain" description="Chromatin assembly factor 1 subunit A dimerization" evidence="6">
    <location>
        <begin position="353"/>
        <end position="427"/>
    </location>
</feature>
<feature type="compositionally biased region" description="Polar residues" evidence="5">
    <location>
        <begin position="80"/>
        <end position="91"/>
    </location>
</feature>
<feature type="compositionally biased region" description="Low complexity" evidence="5">
    <location>
        <begin position="92"/>
        <end position="103"/>
    </location>
</feature>
<evidence type="ECO:0000256" key="4">
    <source>
        <dbReference type="ARBA" id="ARBA00023242"/>
    </source>
</evidence>
<evidence type="ECO:0000313" key="7">
    <source>
        <dbReference type="EMBL" id="KAK3308771.1"/>
    </source>
</evidence>
<evidence type="ECO:0000256" key="2">
    <source>
        <dbReference type="ARBA" id="ARBA00022763"/>
    </source>
</evidence>
<protein>
    <submittedName>
        <fullName evidence="7">Chromatin assembly factor 1 subunit A-domain-containing protein</fullName>
    </submittedName>
</protein>
<feature type="compositionally biased region" description="Basic and acidic residues" evidence="5">
    <location>
        <begin position="49"/>
        <end position="58"/>
    </location>
</feature>
<keyword evidence="8" id="KW-1185">Reference proteome</keyword>
<keyword evidence="2" id="KW-0227">DNA damage</keyword>
<dbReference type="GO" id="GO:0033186">
    <property type="term" value="C:CAF-1 complex"/>
    <property type="evidence" value="ECO:0007669"/>
    <property type="project" value="TreeGrafter"/>
</dbReference>
<feature type="region of interest" description="Disordered" evidence="5">
    <location>
        <begin position="404"/>
        <end position="425"/>
    </location>
</feature>
<dbReference type="Pfam" id="PF12253">
    <property type="entry name" value="CAF1A_dimeriz"/>
    <property type="match status" value="1"/>
</dbReference>
<proteinExistence type="predicted"/>
<feature type="compositionally biased region" description="Polar residues" evidence="5">
    <location>
        <begin position="504"/>
        <end position="541"/>
    </location>
</feature>
<evidence type="ECO:0000256" key="3">
    <source>
        <dbReference type="ARBA" id="ARBA00023204"/>
    </source>
</evidence>
<reference evidence="7" key="2">
    <citation type="submission" date="2023-06" db="EMBL/GenBank/DDBJ databases">
        <authorList>
            <consortium name="Lawrence Berkeley National Laboratory"/>
            <person name="Mondo S.J."/>
            <person name="Hensen N."/>
            <person name="Bonometti L."/>
            <person name="Westerberg I."/>
            <person name="Brannstrom I.O."/>
            <person name="Guillou S."/>
            <person name="Cros-Aarteil S."/>
            <person name="Calhoun S."/>
            <person name="Haridas S."/>
            <person name="Kuo A."/>
            <person name="Pangilinan J."/>
            <person name="Riley R."/>
            <person name="Labutti K."/>
            <person name="Andreopoulos B."/>
            <person name="Lipzen A."/>
            <person name="Chen C."/>
            <person name="Yanf M."/>
            <person name="Daum C."/>
            <person name="Ng V."/>
            <person name="Clum A."/>
            <person name="Steindorff A."/>
            <person name="Ohm R."/>
            <person name="Martin F."/>
            <person name="Silar P."/>
            <person name="Natvig D."/>
            <person name="Lalanne C."/>
            <person name="Gautier V."/>
            <person name="Ament-Velasquez S.L."/>
            <person name="Kruys A."/>
            <person name="Hutchinson M.I."/>
            <person name="Powell A.J."/>
            <person name="Barry K."/>
            <person name="Miller A.N."/>
            <person name="Grigoriev I.V."/>
            <person name="Debuchy R."/>
            <person name="Gladieux P."/>
            <person name="Thoren M.H."/>
            <person name="Johannesson H."/>
        </authorList>
    </citation>
    <scope>NUCLEOTIDE SEQUENCE</scope>
    <source>
        <strain evidence="7">CBS 333.67</strain>
    </source>
</reference>
<dbReference type="PANTHER" id="PTHR15272:SF0">
    <property type="entry name" value="CHROMATIN ASSEMBLY FACTOR 1 SUBUNIT A"/>
    <property type="match status" value="1"/>
</dbReference>
<name>A0AAJ0GZ04_9PEZI</name>
<accession>A0AAJ0GZ04</accession>
<sequence>MSLLAMSTDIQDRDLTGRKRSHTEFLNQEACSSVAFGGSVRVEEEDSSLSDKENDVHRSCRGATASSPLTEPTCSPLAQKPTSPKPTSVCFSTSVTSPQTSSTMEQAPAQKAAGEPPKKKRLTPEEKAAREAALEAEKHKKQEEREKKRRDKEETEKLKAAEKAAKAAEKAKKEQEKKQQAEEKEKKRREKEEEEAKKARSQMKLTSMFNLAPTTPKKELTPAKSEEAHGAATAAVEDKEPSMYKKMFKPFFVKQHVRLASNPYQMDEETREAKTKILEEYMTGVREAPAPTFDPLESLQIPCRVRRGRVYPSVRRLMAEIEALSNGPTELTTEAQSAKLRETLEALRSVPVKSIKFREDVRPPYIGTISGLPEGVQSLHKLARNPVSQNILPLDYGYDSEAEWQDEEGEDVDDLDDEEEEGDVDEDMTDFLDDSEQVELVRAAFSGGMEVESTGPCWEDRTRRTAEPTLYKYRLEFILEPLEHHHSIDPFSSAYWKTPKSKASAGNESLTASASKSAPISTSASVTTAFNPTSSSSTQDARANRVPPAPSDALKALATGAGAAGTKKSQQPLPLEMQERLKDIVRSMPKLSKLGVIELFAANNPGCAKGQIKASFDVLFEKSGKGFKVKGE</sequence>
<keyword evidence="4" id="KW-0539">Nucleus</keyword>
<feature type="compositionally biased region" description="Polar residues" evidence="5">
    <location>
        <begin position="203"/>
        <end position="213"/>
    </location>
</feature>
<reference evidence="7" key="1">
    <citation type="journal article" date="2023" name="Mol. Phylogenet. Evol.">
        <title>Genome-scale phylogeny and comparative genomics of the fungal order Sordariales.</title>
        <authorList>
            <person name="Hensen N."/>
            <person name="Bonometti L."/>
            <person name="Westerberg I."/>
            <person name="Brannstrom I.O."/>
            <person name="Guillou S."/>
            <person name="Cros-Aarteil S."/>
            <person name="Calhoun S."/>
            <person name="Haridas S."/>
            <person name="Kuo A."/>
            <person name="Mondo S."/>
            <person name="Pangilinan J."/>
            <person name="Riley R."/>
            <person name="LaButti K."/>
            <person name="Andreopoulos B."/>
            <person name="Lipzen A."/>
            <person name="Chen C."/>
            <person name="Yan M."/>
            <person name="Daum C."/>
            <person name="Ng V."/>
            <person name="Clum A."/>
            <person name="Steindorff A."/>
            <person name="Ohm R.A."/>
            <person name="Martin F."/>
            <person name="Silar P."/>
            <person name="Natvig D.O."/>
            <person name="Lalanne C."/>
            <person name="Gautier V."/>
            <person name="Ament-Velasquez S.L."/>
            <person name="Kruys A."/>
            <person name="Hutchinson M.I."/>
            <person name="Powell A.J."/>
            <person name="Barry K."/>
            <person name="Miller A.N."/>
            <person name="Grigoriev I.V."/>
            <person name="Debuchy R."/>
            <person name="Gladieux P."/>
            <person name="Hiltunen Thoren M."/>
            <person name="Johannesson H."/>
        </authorList>
    </citation>
    <scope>NUCLEOTIDE SEQUENCE</scope>
    <source>
        <strain evidence="7">CBS 333.67</strain>
    </source>
</reference>
<feature type="compositionally biased region" description="Polar residues" evidence="5">
    <location>
        <begin position="64"/>
        <end position="73"/>
    </location>
</feature>
<gene>
    <name evidence="7" type="ORF">B0T15DRAFT_118163</name>
</gene>
<feature type="compositionally biased region" description="Basic and acidic residues" evidence="5">
    <location>
        <begin position="216"/>
        <end position="229"/>
    </location>
</feature>
<dbReference type="AlphaFoldDB" id="A0AAJ0GZ04"/>
<comment type="subcellular location">
    <subcellularLocation>
        <location evidence="1">Nucleus</location>
    </subcellularLocation>
</comment>
<dbReference type="GO" id="GO:0006281">
    <property type="term" value="P:DNA repair"/>
    <property type="evidence" value="ECO:0007669"/>
    <property type="project" value="UniProtKB-KW"/>
</dbReference>
<evidence type="ECO:0000256" key="1">
    <source>
        <dbReference type="ARBA" id="ARBA00004123"/>
    </source>
</evidence>
<dbReference type="GO" id="GO:0006334">
    <property type="term" value="P:nucleosome assembly"/>
    <property type="evidence" value="ECO:0007669"/>
    <property type="project" value="TreeGrafter"/>
</dbReference>
<feature type="compositionally biased region" description="Basic and acidic residues" evidence="5">
    <location>
        <begin position="122"/>
        <end position="198"/>
    </location>
</feature>
<dbReference type="InterPro" id="IPR022043">
    <property type="entry name" value="CAF1A_DD"/>
</dbReference>
<dbReference type="GeneID" id="87880415"/>
<dbReference type="Proteomes" id="UP001273166">
    <property type="component" value="Unassembled WGS sequence"/>
</dbReference>
<evidence type="ECO:0000259" key="6">
    <source>
        <dbReference type="Pfam" id="PF12253"/>
    </source>
</evidence>